<evidence type="ECO:0008006" key="3">
    <source>
        <dbReference type="Google" id="ProtNLM"/>
    </source>
</evidence>
<evidence type="ECO:0000313" key="2">
    <source>
        <dbReference type="Proteomes" id="UP000819052"/>
    </source>
</evidence>
<proteinExistence type="predicted"/>
<organism evidence="1 2">
    <name type="scientific">Massilia aquatica</name>
    <dbReference type="NCBI Taxonomy" id="2609000"/>
    <lineage>
        <taxon>Bacteria</taxon>
        <taxon>Pseudomonadati</taxon>
        <taxon>Pseudomonadota</taxon>
        <taxon>Betaproteobacteria</taxon>
        <taxon>Burkholderiales</taxon>
        <taxon>Oxalobacteraceae</taxon>
        <taxon>Telluria group</taxon>
        <taxon>Massilia</taxon>
    </lineage>
</organism>
<dbReference type="EMBL" id="VVIW01000002">
    <property type="protein sequence ID" value="NHZ39290.1"/>
    <property type="molecule type" value="Genomic_DNA"/>
</dbReference>
<name>A0ABX0LWX1_9BURK</name>
<sequence>METRERRETVSYVLDNFSHLLTDDERAAVECVTFRMGGDTRTYAVMRSGGEAPGHILALLANGQQALRFACADKLLGLHKELIFANACPSCGKLLRTPRARQCLKCGHSWHQSPDV</sequence>
<keyword evidence="2" id="KW-1185">Reference proteome</keyword>
<comment type="caution">
    <text evidence="1">The sequence shown here is derived from an EMBL/GenBank/DDBJ whole genome shotgun (WGS) entry which is preliminary data.</text>
</comment>
<dbReference type="Proteomes" id="UP000819052">
    <property type="component" value="Unassembled WGS sequence"/>
</dbReference>
<reference evidence="1 2" key="1">
    <citation type="submission" date="2019-09" db="EMBL/GenBank/DDBJ databases">
        <title>Taxonomy of Antarctic Massilia spp.: description of Massilia rubra sp. nov., Massilia aquatica sp. nov., Massilia mucilaginosa sp. nov., Massilia frigida sp. nov. isolated from streams, lakes and regoliths.</title>
        <authorList>
            <person name="Holochova P."/>
            <person name="Sedlacek I."/>
            <person name="Kralova S."/>
            <person name="Maslanova I."/>
            <person name="Busse H.-J."/>
            <person name="Stankova E."/>
            <person name="Vrbovska V."/>
            <person name="Kovarovic V."/>
            <person name="Bartak M."/>
            <person name="Svec P."/>
            <person name="Pantucek R."/>
        </authorList>
    </citation>
    <scope>NUCLEOTIDE SEQUENCE [LARGE SCALE GENOMIC DNA]</scope>
    <source>
        <strain evidence="1 2">CCM 8693</strain>
    </source>
</reference>
<evidence type="ECO:0000313" key="1">
    <source>
        <dbReference type="EMBL" id="NHZ39290.1"/>
    </source>
</evidence>
<gene>
    <name evidence="1" type="ORF">F1609_03770</name>
</gene>
<accession>A0ABX0LWX1</accession>
<protein>
    <recommendedName>
        <fullName evidence="3">Zinc ribbon domain-containing protein</fullName>
    </recommendedName>
</protein>
<dbReference type="RefSeq" id="WP_167074861.1">
    <property type="nucleotide sequence ID" value="NZ_VVIW01000002.1"/>
</dbReference>